<dbReference type="Gene3D" id="1.10.10.60">
    <property type="entry name" value="Homeodomain-like"/>
    <property type="match status" value="1"/>
</dbReference>
<feature type="DNA-binding region" description="H-T-H motif" evidence="3">
    <location>
        <begin position="36"/>
        <end position="55"/>
    </location>
</feature>
<comment type="caution">
    <text evidence="5">The sequence shown here is derived from an EMBL/GenBank/DDBJ whole genome shotgun (WGS) entry which is preliminary data.</text>
</comment>
<dbReference type="InterPro" id="IPR001647">
    <property type="entry name" value="HTH_TetR"/>
</dbReference>
<organism evidence="5 6">
    <name type="scientific">Bacillus infantis</name>
    <dbReference type="NCBI Taxonomy" id="324767"/>
    <lineage>
        <taxon>Bacteria</taxon>
        <taxon>Bacillati</taxon>
        <taxon>Bacillota</taxon>
        <taxon>Bacilli</taxon>
        <taxon>Bacillales</taxon>
        <taxon>Bacillaceae</taxon>
        <taxon>Bacillus</taxon>
    </lineage>
</organism>
<dbReference type="AlphaFoldDB" id="A0A5D4SNZ7"/>
<evidence type="ECO:0000256" key="1">
    <source>
        <dbReference type="ARBA" id="ARBA00022491"/>
    </source>
</evidence>
<dbReference type="PROSITE" id="PS50977">
    <property type="entry name" value="HTH_TETR_2"/>
    <property type="match status" value="1"/>
</dbReference>
<name>A0A5D4SNZ7_9BACI</name>
<dbReference type="SUPFAM" id="SSF48498">
    <property type="entry name" value="Tetracyclin repressor-like, C-terminal domain"/>
    <property type="match status" value="1"/>
</dbReference>
<dbReference type="Proteomes" id="UP000323732">
    <property type="component" value="Unassembled WGS sequence"/>
</dbReference>
<dbReference type="GO" id="GO:0003677">
    <property type="term" value="F:DNA binding"/>
    <property type="evidence" value="ECO:0007669"/>
    <property type="project" value="UniProtKB-UniRule"/>
</dbReference>
<evidence type="ECO:0000256" key="2">
    <source>
        <dbReference type="ARBA" id="ARBA00023125"/>
    </source>
</evidence>
<keyword evidence="1" id="KW-0678">Repressor</keyword>
<evidence type="ECO:0000256" key="3">
    <source>
        <dbReference type="PROSITE-ProRule" id="PRU00335"/>
    </source>
</evidence>
<proteinExistence type="predicted"/>
<reference evidence="5 6" key="1">
    <citation type="submission" date="2019-08" db="EMBL/GenBank/DDBJ databases">
        <title>Bacillus genomes from the desert of Cuatro Cienegas, Coahuila.</title>
        <authorList>
            <person name="Olmedo-Alvarez G."/>
        </authorList>
    </citation>
    <scope>NUCLEOTIDE SEQUENCE [LARGE SCALE GENOMIC DNA]</scope>
    <source>
        <strain evidence="5 6">CH37_1T</strain>
    </source>
</reference>
<evidence type="ECO:0000259" key="4">
    <source>
        <dbReference type="PROSITE" id="PS50977"/>
    </source>
</evidence>
<dbReference type="InterPro" id="IPR050624">
    <property type="entry name" value="HTH-type_Tx_Regulator"/>
</dbReference>
<feature type="domain" description="HTH tetR-type" evidence="4">
    <location>
        <begin position="13"/>
        <end position="73"/>
    </location>
</feature>
<dbReference type="InterPro" id="IPR036271">
    <property type="entry name" value="Tet_transcr_reg_TetR-rel_C_sf"/>
</dbReference>
<keyword evidence="2 3" id="KW-0238">DNA-binding</keyword>
<gene>
    <name evidence="5" type="ORF">FZD47_06695</name>
</gene>
<dbReference type="PRINTS" id="PR00455">
    <property type="entry name" value="HTHTETR"/>
</dbReference>
<dbReference type="Pfam" id="PF00440">
    <property type="entry name" value="TetR_N"/>
    <property type="match status" value="1"/>
</dbReference>
<accession>A0A5D4SNZ7</accession>
<evidence type="ECO:0000313" key="6">
    <source>
        <dbReference type="Proteomes" id="UP000323732"/>
    </source>
</evidence>
<dbReference type="RefSeq" id="WP_094767574.1">
    <property type="nucleotide sequence ID" value="NZ_JAIVAO010000005.1"/>
</dbReference>
<dbReference type="InterPro" id="IPR009057">
    <property type="entry name" value="Homeodomain-like_sf"/>
</dbReference>
<dbReference type="PANTHER" id="PTHR43479">
    <property type="entry name" value="ACREF/ENVCD OPERON REPRESSOR-RELATED"/>
    <property type="match status" value="1"/>
</dbReference>
<dbReference type="PANTHER" id="PTHR43479:SF8">
    <property type="entry name" value="TRANSCRIPTIONAL REGULATOR, TETR FAMILY"/>
    <property type="match status" value="1"/>
</dbReference>
<protein>
    <submittedName>
        <fullName evidence="5">TetR/AcrR family transcriptional regulator</fullName>
    </submittedName>
</protein>
<evidence type="ECO:0000313" key="5">
    <source>
        <dbReference type="EMBL" id="TYS65033.1"/>
    </source>
</evidence>
<dbReference type="Gene3D" id="1.10.357.10">
    <property type="entry name" value="Tetracycline Repressor, domain 2"/>
    <property type="match status" value="1"/>
</dbReference>
<dbReference type="EMBL" id="VTES01000002">
    <property type="protein sequence ID" value="TYS65033.1"/>
    <property type="molecule type" value="Genomic_DNA"/>
</dbReference>
<dbReference type="SUPFAM" id="SSF46689">
    <property type="entry name" value="Homeodomain-like"/>
    <property type="match status" value="1"/>
</dbReference>
<sequence>MANRGRKKGSIGKNSKNLLLKIAAEEFAEKGFHDAKISTIVKKAGLTQPSFYLYFPSKEAIFHELIMEFQQRLSNLTEASRIEPGVELSQLPLRIKSGLYGIFHFFNENQMLAKIGFFVNPNAESIKTQMAAQIHHNLLSEQRAGYFRENANMELAAASLAGAIERLAVTEIFTGKKSPDILAEEIVDLFLYGLINNKKEMNRGLSYGGKTAN</sequence>